<name>A0ABU9QMJ2_9BURK</name>
<dbReference type="RefSeq" id="WP_201647941.1">
    <property type="nucleotide sequence ID" value="NZ_CAJHCS010000001.1"/>
</dbReference>
<evidence type="ECO:0000313" key="1">
    <source>
        <dbReference type="EMBL" id="MEM5290673.1"/>
    </source>
</evidence>
<evidence type="ECO:0008006" key="3">
    <source>
        <dbReference type="Google" id="ProtNLM"/>
    </source>
</evidence>
<accession>A0ABU9QMJ2</accession>
<organism evidence="1 2">
    <name type="scientific">Paraburkholderia sabiae</name>
    <dbReference type="NCBI Taxonomy" id="273251"/>
    <lineage>
        <taxon>Bacteria</taxon>
        <taxon>Pseudomonadati</taxon>
        <taxon>Pseudomonadota</taxon>
        <taxon>Betaproteobacteria</taxon>
        <taxon>Burkholderiales</taxon>
        <taxon>Burkholderiaceae</taxon>
        <taxon>Paraburkholderia</taxon>
    </lineage>
</organism>
<proteinExistence type="predicted"/>
<gene>
    <name evidence="1" type="ORF">V4C55_33640</name>
</gene>
<comment type="caution">
    <text evidence="1">The sequence shown here is derived from an EMBL/GenBank/DDBJ whole genome shotgun (WGS) entry which is preliminary data.</text>
</comment>
<sequence>MNELAVMFPQEDLMWAQKGKWEEWGQREQSRQWGQWAGRDLGPLPHESALTIFWRFCWRNALDPEDIRDWFASSGQTIDWPQLKAITGWRCPQVVEVRIDRLPSRELLFDGGLRYCPVCLECCYHSVWHQFVPVHSCPLHDVPLMSCCSVCGHPCAKVSEYLNCRLAPFGCKSCGEYLAGAAPDLDSHLDLRDQSAVMRERLDGYQRWIMQNHELLDLAGQLYRPSGWSAAEPSAFHDLVYRLIDQFAPTDRFRLGDGRRVQMFIWQILPYRRYVMRHEFHTRRSALGAYRNALHKLLRHYGVRHSDGSRLREAGSRIAARQPLNVRALGAPLVALALTRHWIEGELWYVSRCTDAREALLSRPMPFSDSGIGRYLRIEVQAYVSALYAAFLDVAVAALHQTGEVSPRGLLAAGQGVGFTQSRQAGWITGMAIFTQSTAVASSPLRMYERLLFDPTSAPSDAELTRECWDVPLHWYLRPIRITPSSEIR</sequence>
<dbReference type="EMBL" id="JAZHGC010000039">
    <property type="protein sequence ID" value="MEM5290673.1"/>
    <property type="molecule type" value="Genomic_DNA"/>
</dbReference>
<keyword evidence="2" id="KW-1185">Reference proteome</keyword>
<protein>
    <recommendedName>
        <fullName evidence="3">TniQ protein</fullName>
    </recommendedName>
</protein>
<evidence type="ECO:0000313" key="2">
    <source>
        <dbReference type="Proteomes" id="UP001494588"/>
    </source>
</evidence>
<reference evidence="1 2" key="1">
    <citation type="submission" date="2024-01" db="EMBL/GenBank/DDBJ databases">
        <title>The diversity of rhizobia nodulating Mimosa spp. in eleven states of Brazil covering several biomes is determined by host plant, location, and edaphic factors.</title>
        <authorList>
            <person name="Rouws L."/>
            <person name="Barauna A."/>
            <person name="Beukes C."/>
            <person name="De Faria S.M."/>
            <person name="Gross E."/>
            <person name="Dos Reis Junior F.B."/>
            <person name="Simon M."/>
            <person name="Maluk M."/>
            <person name="Odee D.W."/>
            <person name="Kenicer G."/>
            <person name="Young J.P.W."/>
            <person name="Reis V.M."/>
            <person name="Zilli J."/>
            <person name="James E.K."/>
        </authorList>
    </citation>
    <scope>NUCLEOTIDE SEQUENCE [LARGE SCALE GENOMIC DNA]</scope>
    <source>
        <strain evidence="1 2">JPY77</strain>
    </source>
</reference>
<dbReference type="Proteomes" id="UP001494588">
    <property type="component" value="Unassembled WGS sequence"/>
</dbReference>